<sequence>MARLRGRLLSCFYCGKRSSIRYDGRIRDFLCAHCDATNYLDEHGDVTDPPALESSTPKRFVKQLPSRPASPTDSIFCATCLKNQHLFTRSLAQYEYLPDDPSHPDYAELERKYFRYRKELERRYPQICEDCDVKVQERIKKADYTAQTEFLRQMMEKSRGRRVPKRMTSLDVVNAMGRWLWWGGFIIQIVWHLVSALHVLDKREESGMRDPDDESTSKQVIAWLNWLRAFLPAAEALIGWSIWVGFLSAWWNPYFVQLIRGFTRHLFGFTQWYCFQGLIIFFRYIFRSVLHMQGGQAQSTAAQLSAHFAMASIMGLIYYLARGSIKVDTTPLFKSTRKTVSAGQQRPLPTPKKKIREPKTLAEALTEALESANPSPVKNPSPINYPTPQRPQRPLNQLPSPRFTKHPFQTPHDELSFAGFSISDKSPQKALRGQDPDAMDWSPLPKHAQRSQYRAFQDSPTSKPGARPFGQSPTQPDSGPFWFKVPPAPANPAQRLRHPQGAPLFKRAFSVEPKKEESSFGFGMGHLDDRREEMPRASSVDFKSPSFFAPEGPDDTDALADALGQSFSFASVIDDESDSEKTVVNDDIPSIPIHSNPILSSSQSSHKYDLYFLMAILPSWFLPLVITTPYAREARLAILAIAGVIAIRSIGGATHQILRGGDDSSGLAMSLATVTSVLELSAICWTGWQLWTNESDIFQHGASVLAFMLGHQELRGFSLRRSS</sequence>
<name>G9NB98_HYPVG</name>
<evidence type="ECO:0000256" key="1">
    <source>
        <dbReference type="ARBA" id="ARBA00004473"/>
    </source>
</evidence>
<feature type="compositionally biased region" description="Low complexity" evidence="6">
    <location>
        <begin position="392"/>
        <end position="402"/>
    </location>
</feature>
<dbReference type="InterPro" id="IPR018617">
    <property type="entry name" value="Ima1_N"/>
</dbReference>
<keyword evidence="10" id="KW-1185">Reference proteome</keyword>
<feature type="transmembrane region" description="Helical" evidence="7">
    <location>
        <begin position="266"/>
        <end position="286"/>
    </location>
</feature>
<feature type="transmembrane region" description="Helical" evidence="7">
    <location>
        <begin position="179"/>
        <end position="200"/>
    </location>
</feature>
<feature type="region of interest" description="Disordered" evidence="6">
    <location>
        <begin position="336"/>
        <end position="357"/>
    </location>
</feature>
<evidence type="ECO:0000256" key="3">
    <source>
        <dbReference type="ARBA" id="ARBA00022989"/>
    </source>
</evidence>
<dbReference type="GO" id="GO:0005637">
    <property type="term" value="C:nuclear inner membrane"/>
    <property type="evidence" value="ECO:0007669"/>
    <property type="project" value="UniProtKB-SubCell"/>
</dbReference>
<evidence type="ECO:0000256" key="5">
    <source>
        <dbReference type="ARBA" id="ARBA00023242"/>
    </source>
</evidence>
<dbReference type="EMBL" id="ABDF02000091">
    <property type="protein sequence ID" value="EHK16106.1"/>
    <property type="molecule type" value="Genomic_DNA"/>
</dbReference>
<evidence type="ECO:0000313" key="10">
    <source>
        <dbReference type="Proteomes" id="UP000007115"/>
    </source>
</evidence>
<feature type="region of interest" description="Disordered" evidence="6">
    <location>
        <begin position="369"/>
        <end position="414"/>
    </location>
</feature>
<dbReference type="OMA" id="YPQVCES"/>
<reference evidence="9 10" key="1">
    <citation type="journal article" date="2011" name="Genome Biol.">
        <title>Comparative genome sequence analysis underscores mycoparasitism as the ancestral life style of Trichoderma.</title>
        <authorList>
            <person name="Kubicek C.P."/>
            <person name="Herrera-Estrella A."/>
            <person name="Seidl-Seiboth V."/>
            <person name="Martinez D.A."/>
            <person name="Druzhinina I.S."/>
            <person name="Thon M."/>
            <person name="Zeilinger S."/>
            <person name="Casas-Flores S."/>
            <person name="Horwitz B.A."/>
            <person name="Mukherjee P.K."/>
            <person name="Mukherjee M."/>
            <person name="Kredics L."/>
            <person name="Alcaraz L.D."/>
            <person name="Aerts A."/>
            <person name="Antal Z."/>
            <person name="Atanasova L."/>
            <person name="Cervantes-Badillo M.G."/>
            <person name="Challacombe J."/>
            <person name="Chertkov O."/>
            <person name="McCluskey K."/>
            <person name="Coulpier F."/>
            <person name="Deshpande N."/>
            <person name="von Doehren H."/>
            <person name="Ebbole D.J."/>
            <person name="Esquivel-Naranjo E.U."/>
            <person name="Fekete E."/>
            <person name="Flipphi M."/>
            <person name="Glaser F."/>
            <person name="Gomez-Rodriguez E.Y."/>
            <person name="Gruber S."/>
            <person name="Han C."/>
            <person name="Henrissat B."/>
            <person name="Hermosa R."/>
            <person name="Hernandez-Onate M."/>
            <person name="Karaffa L."/>
            <person name="Kosti I."/>
            <person name="Le Crom S."/>
            <person name="Lindquist E."/>
            <person name="Lucas S."/>
            <person name="Luebeck M."/>
            <person name="Luebeck P.S."/>
            <person name="Margeot A."/>
            <person name="Metz B."/>
            <person name="Misra M."/>
            <person name="Nevalainen H."/>
            <person name="Omann M."/>
            <person name="Packer N."/>
            <person name="Perrone G."/>
            <person name="Uresti-Rivera E.E."/>
            <person name="Salamov A."/>
            <person name="Schmoll M."/>
            <person name="Seiboth B."/>
            <person name="Shapiro H."/>
            <person name="Sukno S."/>
            <person name="Tamayo-Ramos J.A."/>
            <person name="Tisch D."/>
            <person name="Wiest A."/>
            <person name="Wilkinson H.H."/>
            <person name="Zhang M."/>
            <person name="Coutinho P.M."/>
            <person name="Kenerley C.M."/>
            <person name="Monte E."/>
            <person name="Baker S.E."/>
            <person name="Grigoriev I.V."/>
        </authorList>
    </citation>
    <scope>NUCLEOTIDE SEQUENCE [LARGE SCALE GENOMIC DNA]</scope>
    <source>
        <strain evidence="10">Gv29-8 / FGSC 10586</strain>
    </source>
</reference>
<gene>
    <name evidence="9" type="ORF">TRIVIDRAFT_65075</name>
</gene>
<evidence type="ECO:0000256" key="6">
    <source>
        <dbReference type="SAM" id="MobiDB-lite"/>
    </source>
</evidence>
<feature type="transmembrane region" description="Helical" evidence="7">
    <location>
        <begin position="220"/>
        <end position="246"/>
    </location>
</feature>
<dbReference type="InterPro" id="IPR042321">
    <property type="entry name" value="Ima1"/>
</dbReference>
<keyword evidence="3 7" id="KW-1133">Transmembrane helix</keyword>
<evidence type="ECO:0000259" key="8">
    <source>
        <dbReference type="Pfam" id="PF09779"/>
    </source>
</evidence>
<evidence type="ECO:0000313" key="9">
    <source>
        <dbReference type="EMBL" id="EHK16106.1"/>
    </source>
</evidence>
<feature type="compositionally biased region" description="Polar residues" evidence="6">
    <location>
        <begin position="450"/>
        <end position="462"/>
    </location>
</feature>
<dbReference type="OrthoDB" id="5966927at2759"/>
<feature type="domain" description="Ima1 N-terminal" evidence="8">
    <location>
        <begin position="9"/>
        <end position="135"/>
    </location>
</feature>
<feature type="region of interest" description="Disordered" evidence="6">
    <location>
        <begin position="45"/>
        <end position="70"/>
    </location>
</feature>
<protein>
    <recommendedName>
        <fullName evidence="8">Ima1 N-terminal domain-containing protein</fullName>
    </recommendedName>
</protein>
<keyword evidence="2 7" id="KW-0812">Transmembrane</keyword>
<dbReference type="Pfam" id="PF09779">
    <property type="entry name" value="Ima1_N"/>
    <property type="match status" value="1"/>
</dbReference>
<dbReference type="GO" id="GO:0071765">
    <property type="term" value="P:nuclear inner membrane organization"/>
    <property type="evidence" value="ECO:0007669"/>
    <property type="project" value="InterPro"/>
</dbReference>
<feature type="compositionally biased region" description="Pro residues" evidence="6">
    <location>
        <begin position="377"/>
        <end position="391"/>
    </location>
</feature>
<feature type="transmembrane region" description="Helical" evidence="7">
    <location>
        <begin position="301"/>
        <end position="321"/>
    </location>
</feature>
<dbReference type="RefSeq" id="XP_013950304.1">
    <property type="nucleotide sequence ID" value="XM_014094829.1"/>
</dbReference>
<proteinExistence type="predicted"/>
<evidence type="ECO:0000256" key="2">
    <source>
        <dbReference type="ARBA" id="ARBA00022692"/>
    </source>
</evidence>
<dbReference type="GO" id="GO:0044732">
    <property type="term" value="C:mitotic spindle pole body"/>
    <property type="evidence" value="ECO:0007669"/>
    <property type="project" value="TreeGrafter"/>
</dbReference>
<keyword evidence="4 7" id="KW-0472">Membrane</keyword>
<comment type="caution">
    <text evidence="9">The sequence shown here is derived from an EMBL/GenBank/DDBJ whole genome shotgun (WGS) entry which is preliminary data.</text>
</comment>
<organism evidence="9 10">
    <name type="scientific">Hypocrea virens (strain Gv29-8 / FGSC 10586)</name>
    <name type="common">Gliocladium virens</name>
    <name type="synonym">Trichoderma virens</name>
    <dbReference type="NCBI Taxonomy" id="413071"/>
    <lineage>
        <taxon>Eukaryota</taxon>
        <taxon>Fungi</taxon>
        <taxon>Dikarya</taxon>
        <taxon>Ascomycota</taxon>
        <taxon>Pezizomycotina</taxon>
        <taxon>Sordariomycetes</taxon>
        <taxon>Hypocreomycetidae</taxon>
        <taxon>Hypocreales</taxon>
        <taxon>Hypocreaceae</taxon>
        <taxon>Trichoderma</taxon>
    </lineage>
</organism>
<evidence type="ECO:0000256" key="4">
    <source>
        <dbReference type="ARBA" id="ARBA00023136"/>
    </source>
</evidence>
<dbReference type="GO" id="GO:0034506">
    <property type="term" value="C:chromosome, centromeric core domain"/>
    <property type="evidence" value="ECO:0007669"/>
    <property type="project" value="TreeGrafter"/>
</dbReference>
<dbReference type="PANTHER" id="PTHR28538">
    <property type="entry name" value="INTEGRAL INNER NUCLEAR MEMBRANE PROTEIN IMA1"/>
    <property type="match status" value="1"/>
</dbReference>
<feature type="region of interest" description="Disordered" evidence="6">
    <location>
        <begin position="426"/>
        <end position="484"/>
    </location>
</feature>
<dbReference type="AlphaFoldDB" id="G9NB98"/>
<dbReference type="InParanoid" id="G9NB98"/>
<dbReference type="PANTHER" id="PTHR28538:SF1">
    <property type="entry name" value="INTEGRAL INNER NUCLEAR MEMBRANE PROTEIN IMA1"/>
    <property type="match status" value="1"/>
</dbReference>
<dbReference type="GeneID" id="25796672"/>
<accession>G9NB98</accession>
<dbReference type="VEuPathDB" id="FungiDB:TRIVIDRAFT_65075"/>
<dbReference type="HOGENOM" id="CLU_013127_0_0_1"/>
<keyword evidence="5" id="KW-0539">Nucleus</keyword>
<comment type="subcellular location">
    <subcellularLocation>
        <location evidence="1">Nucleus inner membrane</location>
        <topology evidence="1">Multi-pass membrane protein</topology>
    </subcellularLocation>
</comment>
<dbReference type="STRING" id="413071.G9NB98"/>
<dbReference type="GO" id="GO:0034992">
    <property type="term" value="C:microtubule organizing center attachment site"/>
    <property type="evidence" value="ECO:0007669"/>
    <property type="project" value="TreeGrafter"/>
</dbReference>
<dbReference type="eggNOG" id="KOG4623">
    <property type="taxonomic scope" value="Eukaryota"/>
</dbReference>
<dbReference type="Proteomes" id="UP000007115">
    <property type="component" value="Unassembled WGS sequence"/>
</dbReference>
<evidence type="ECO:0000256" key="7">
    <source>
        <dbReference type="SAM" id="Phobius"/>
    </source>
</evidence>